<dbReference type="Proteomes" id="UP000198924">
    <property type="component" value="Unassembled WGS sequence"/>
</dbReference>
<evidence type="ECO:0008006" key="4">
    <source>
        <dbReference type="Google" id="ProtNLM"/>
    </source>
</evidence>
<evidence type="ECO:0000313" key="2">
    <source>
        <dbReference type="EMBL" id="SFK36779.1"/>
    </source>
</evidence>
<gene>
    <name evidence="2" type="ORF">SAMN04488079_10947</name>
</gene>
<evidence type="ECO:0000256" key="1">
    <source>
        <dbReference type="SAM" id="SignalP"/>
    </source>
</evidence>
<proteinExistence type="predicted"/>
<keyword evidence="3" id="KW-1185">Reference proteome</keyword>
<accession>A0A1I3YZJ6</accession>
<dbReference type="EMBL" id="FOSH01000009">
    <property type="protein sequence ID" value="SFK36779.1"/>
    <property type="molecule type" value="Genomic_DNA"/>
</dbReference>
<organism evidence="2 3">
    <name type="scientific">Methylophaga sulfidovorans</name>
    <dbReference type="NCBI Taxonomy" id="45496"/>
    <lineage>
        <taxon>Bacteria</taxon>
        <taxon>Pseudomonadati</taxon>
        <taxon>Pseudomonadota</taxon>
        <taxon>Gammaproteobacteria</taxon>
        <taxon>Thiotrichales</taxon>
        <taxon>Piscirickettsiaceae</taxon>
        <taxon>Methylophaga</taxon>
    </lineage>
</organism>
<protein>
    <recommendedName>
        <fullName evidence="4">Cytochrome b562</fullName>
    </recommendedName>
</protein>
<feature type="signal peptide" evidence="1">
    <location>
        <begin position="1"/>
        <end position="19"/>
    </location>
</feature>
<evidence type="ECO:0000313" key="3">
    <source>
        <dbReference type="Proteomes" id="UP000198924"/>
    </source>
</evidence>
<sequence length="136" mass="15039">MKKFLISALLLSASSVVIAQEYVTPGDMSEEAQTKMFSILTDYNKCMMQGHLKFSHTAESPQKMAEDIMQSCESHLDELKAHLISNGVEKSLVEGMAKTMRSKAARQLMTKTMNNYAAQAAAMANAEKQKEQSANE</sequence>
<dbReference type="STRING" id="45496.SAMN04488079_10947"/>
<dbReference type="AlphaFoldDB" id="A0A1I3YZJ6"/>
<keyword evidence="1" id="KW-0732">Signal</keyword>
<dbReference type="OrthoDB" id="5609399at2"/>
<reference evidence="3" key="1">
    <citation type="submission" date="2016-10" db="EMBL/GenBank/DDBJ databases">
        <authorList>
            <person name="Varghese N."/>
            <person name="Submissions S."/>
        </authorList>
    </citation>
    <scope>NUCLEOTIDE SEQUENCE [LARGE SCALE GENOMIC DNA]</scope>
    <source>
        <strain evidence="3">DSM 11578</strain>
    </source>
</reference>
<name>A0A1I3YZJ6_9GAMM</name>
<feature type="chain" id="PRO_5011595392" description="Cytochrome b562" evidence="1">
    <location>
        <begin position="20"/>
        <end position="136"/>
    </location>
</feature>
<dbReference type="RefSeq" id="WP_091713716.1">
    <property type="nucleotide sequence ID" value="NZ_FOSH01000009.1"/>
</dbReference>